<dbReference type="Gene3D" id="3.40.50.2000">
    <property type="entry name" value="Glycogen Phosphorylase B"/>
    <property type="match status" value="2"/>
</dbReference>
<organism evidence="1 2">
    <name type="scientific">gamma proteobacterium HTCC2207</name>
    <dbReference type="NCBI Taxonomy" id="314287"/>
    <lineage>
        <taxon>Bacteria</taxon>
        <taxon>Pseudomonadati</taxon>
        <taxon>Pseudomonadota</taxon>
        <taxon>Gammaproteobacteria</taxon>
        <taxon>Cellvibrionales</taxon>
        <taxon>Porticoccaceae</taxon>
        <taxon>SAR92 clade</taxon>
    </lineage>
</organism>
<dbReference type="AlphaFoldDB" id="Q1YPR8"/>
<sequence>MVPLIIGRIPEVNNIGGVGIFVSRLLVSSKYLNSIGYTFYSTKKWQLLKLIRVIYQSSFVHFNGSNPAAMFFVALVCKVLDKELILSIHSEVGISKGVLKRLEEYAIKLAHAPVVGIGSEAVAKALNSRTETSSAFIPPIQSDDLFVDSVLKSLSNKKIFCTNANAFNFDSFGREIYGITCLVDYFENQGDYTLVVVDSSGAYTSYYESKNFSNVVFIDRDIDFCYLIQNSFCFVRFTSTDGDAVSVMESLSYGVPVIATDCVLRPDTCILCKYGDTLSLRAAIETLERDGSMTLDVVSASIFYDKLYEKLSKSTSKNLYT</sequence>
<proteinExistence type="predicted"/>
<gene>
    <name evidence="1" type="ORF">GB2207_06004</name>
</gene>
<dbReference type="OrthoDB" id="179766at2"/>
<dbReference type="Proteomes" id="UP000005555">
    <property type="component" value="Unassembled WGS sequence"/>
</dbReference>
<evidence type="ECO:0000313" key="1">
    <source>
        <dbReference type="EMBL" id="EAS46291.1"/>
    </source>
</evidence>
<evidence type="ECO:0008006" key="3">
    <source>
        <dbReference type="Google" id="ProtNLM"/>
    </source>
</evidence>
<protein>
    <recommendedName>
        <fullName evidence="3">Glycosyltransferase</fullName>
    </recommendedName>
</protein>
<evidence type="ECO:0000313" key="2">
    <source>
        <dbReference type="Proteomes" id="UP000005555"/>
    </source>
</evidence>
<dbReference type="STRING" id="314287.GB2207_06004"/>
<dbReference type="SUPFAM" id="SSF53756">
    <property type="entry name" value="UDP-Glycosyltransferase/glycogen phosphorylase"/>
    <property type="match status" value="1"/>
</dbReference>
<dbReference type="HOGENOM" id="CLU_009583_4_1_6"/>
<dbReference type="eggNOG" id="COG0438">
    <property type="taxonomic scope" value="Bacteria"/>
</dbReference>
<keyword evidence="2" id="KW-1185">Reference proteome</keyword>
<reference evidence="1 2" key="1">
    <citation type="submission" date="2006-03" db="EMBL/GenBank/DDBJ databases">
        <authorList>
            <person name="Giovannoni S.J."/>
            <person name="Cho J.-C."/>
            <person name="Ferriera S."/>
            <person name="Johnson J."/>
            <person name="Kravitz S."/>
            <person name="Halpern A."/>
            <person name="Remington K."/>
            <person name="Beeson K."/>
            <person name="Tran B."/>
            <person name="Rogers Y.-H."/>
            <person name="Friedman R."/>
            <person name="Venter J.C."/>
        </authorList>
    </citation>
    <scope>NUCLEOTIDE SEQUENCE [LARGE SCALE GENOMIC DNA]</scope>
    <source>
        <strain evidence="1 2">HTCC2207</strain>
    </source>
</reference>
<comment type="caution">
    <text evidence="1">The sequence shown here is derived from an EMBL/GenBank/DDBJ whole genome shotgun (WGS) entry which is preliminary data.</text>
</comment>
<accession>Q1YPR8</accession>
<dbReference type="EMBL" id="AAPI01000008">
    <property type="protein sequence ID" value="EAS46291.1"/>
    <property type="molecule type" value="Genomic_DNA"/>
</dbReference>
<name>Q1YPR8_9GAMM</name>